<organism evidence="2 3">
    <name type="scientific">Natronorubrum tibetense GA33</name>
    <dbReference type="NCBI Taxonomy" id="1114856"/>
    <lineage>
        <taxon>Archaea</taxon>
        <taxon>Methanobacteriati</taxon>
        <taxon>Methanobacteriota</taxon>
        <taxon>Stenosarchaea group</taxon>
        <taxon>Halobacteria</taxon>
        <taxon>Halobacteriales</taxon>
        <taxon>Natrialbaceae</taxon>
        <taxon>Natronorubrum</taxon>
    </lineage>
</organism>
<dbReference type="Proteomes" id="UP000011599">
    <property type="component" value="Unassembled WGS sequence"/>
</dbReference>
<evidence type="ECO:0000313" key="2">
    <source>
        <dbReference type="EMBL" id="ELY39020.1"/>
    </source>
</evidence>
<evidence type="ECO:0000313" key="3">
    <source>
        <dbReference type="Proteomes" id="UP000011599"/>
    </source>
</evidence>
<keyword evidence="3" id="KW-1185">Reference proteome</keyword>
<accession>L9VPA5</accession>
<keyword evidence="1" id="KW-0175">Coiled coil</keyword>
<gene>
    <name evidence="2" type="ORF">C496_16552</name>
</gene>
<name>L9VPA5_9EURY</name>
<dbReference type="AlphaFoldDB" id="L9VPA5"/>
<protein>
    <submittedName>
        <fullName evidence="2">Uncharacterized protein</fullName>
    </submittedName>
</protein>
<dbReference type="EMBL" id="AOHW01000040">
    <property type="protein sequence ID" value="ELY39020.1"/>
    <property type="molecule type" value="Genomic_DNA"/>
</dbReference>
<dbReference type="STRING" id="1114856.GCA_000383975_04426"/>
<dbReference type="SUPFAM" id="SSF53474">
    <property type="entry name" value="alpha/beta-Hydrolases"/>
    <property type="match status" value="1"/>
</dbReference>
<proteinExistence type="predicted"/>
<evidence type="ECO:0000256" key="1">
    <source>
        <dbReference type="SAM" id="Coils"/>
    </source>
</evidence>
<dbReference type="PATRIC" id="fig|1114856.3.peg.3423"/>
<sequence>MTEKGAEVGECLSAARRINERDIESWISEWATLAERLEQDAEDALDKGHEISARELFLRAQNYYGAAEYGCSPSHTRFFELWEKS</sequence>
<feature type="coiled-coil region" evidence="1">
    <location>
        <begin position="27"/>
        <end position="54"/>
    </location>
</feature>
<dbReference type="eggNOG" id="arCOG01657">
    <property type="taxonomic scope" value="Archaea"/>
</dbReference>
<reference evidence="2 3" key="1">
    <citation type="journal article" date="2014" name="PLoS Genet.">
        <title>Phylogenetically driven sequencing of extremely halophilic archaea reveals strategies for static and dynamic osmo-response.</title>
        <authorList>
            <person name="Becker E.A."/>
            <person name="Seitzer P.M."/>
            <person name="Tritt A."/>
            <person name="Larsen D."/>
            <person name="Krusor M."/>
            <person name="Yao A.I."/>
            <person name="Wu D."/>
            <person name="Madern D."/>
            <person name="Eisen J.A."/>
            <person name="Darling A.E."/>
            <person name="Facciotti M.T."/>
        </authorList>
    </citation>
    <scope>NUCLEOTIDE SEQUENCE [LARGE SCALE GENOMIC DNA]</scope>
    <source>
        <strain evidence="2 3">GA33</strain>
    </source>
</reference>
<dbReference type="Gene3D" id="1.20.1440.110">
    <property type="entry name" value="acylaminoacyl peptidase"/>
    <property type="match status" value="1"/>
</dbReference>
<comment type="caution">
    <text evidence="2">The sequence shown here is derived from an EMBL/GenBank/DDBJ whole genome shotgun (WGS) entry which is preliminary data.</text>
</comment>
<dbReference type="InterPro" id="IPR029058">
    <property type="entry name" value="AB_hydrolase_fold"/>
</dbReference>